<evidence type="ECO:0000313" key="2">
    <source>
        <dbReference type="Proteomes" id="UP000245119"/>
    </source>
</evidence>
<dbReference type="EMBL" id="PZQS01000009">
    <property type="protein sequence ID" value="PVD25103.1"/>
    <property type="molecule type" value="Genomic_DNA"/>
</dbReference>
<proteinExistence type="predicted"/>
<comment type="caution">
    <text evidence="1">The sequence shown here is derived from an EMBL/GenBank/DDBJ whole genome shotgun (WGS) entry which is preliminary data.</text>
</comment>
<accession>A0A2T7NVB1</accession>
<organism evidence="1 2">
    <name type="scientific">Pomacea canaliculata</name>
    <name type="common">Golden apple snail</name>
    <dbReference type="NCBI Taxonomy" id="400727"/>
    <lineage>
        <taxon>Eukaryota</taxon>
        <taxon>Metazoa</taxon>
        <taxon>Spiralia</taxon>
        <taxon>Lophotrochozoa</taxon>
        <taxon>Mollusca</taxon>
        <taxon>Gastropoda</taxon>
        <taxon>Caenogastropoda</taxon>
        <taxon>Architaenioglossa</taxon>
        <taxon>Ampullarioidea</taxon>
        <taxon>Ampullariidae</taxon>
        <taxon>Pomacea</taxon>
    </lineage>
</organism>
<evidence type="ECO:0000313" key="1">
    <source>
        <dbReference type="EMBL" id="PVD25103.1"/>
    </source>
</evidence>
<name>A0A2T7NVB1_POMCA</name>
<keyword evidence="2" id="KW-1185">Reference proteome</keyword>
<dbReference type="AlphaFoldDB" id="A0A2T7NVB1"/>
<protein>
    <submittedName>
        <fullName evidence="1">Uncharacterized protein</fullName>
    </submittedName>
</protein>
<gene>
    <name evidence="1" type="ORF">C0Q70_15601</name>
</gene>
<reference evidence="1 2" key="1">
    <citation type="submission" date="2018-04" db="EMBL/GenBank/DDBJ databases">
        <title>The genome of golden apple snail Pomacea canaliculata provides insight into stress tolerance and invasive adaptation.</title>
        <authorList>
            <person name="Liu C."/>
            <person name="Liu B."/>
            <person name="Ren Y."/>
            <person name="Zhang Y."/>
            <person name="Wang H."/>
            <person name="Li S."/>
            <person name="Jiang F."/>
            <person name="Yin L."/>
            <person name="Zhang G."/>
            <person name="Qian W."/>
            <person name="Fan W."/>
        </authorList>
    </citation>
    <scope>NUCLEOTIDE SEQUENCE [LARGE SCALE GENOMIC DNA]</scope>
    <source>
        <strain evidence="1">SZHN2017</strain>
        <tissue evidence="1">Muscle</tissue>
    </source>
</reference>
<sequence>MQSLFRMAAGICDESFRANVELCIQHVEDFLTFKPEKVTIFSDADAAEVVCRQGLVNGSTACLEVQYAQCPRVAVFRTQCGFQTLEPDLMRKHNDVVCNKLQALQRDMTCLLERQCAMESCMANFDQLNPSGLSAGMWKTPKHSGICRLYSYTWHCLEKSIVSECHQDSEAVLLDLMRLYRPPSCTEDEVEEWKKKFRSLSAIANTCVPSPTYISGLSVLLCFLLWRPTF</sequence>
<dbReference type="Proteomes" id="UP000245119">
    <property type="component" value="Linkage Group LG9"/>
</dbReference>